<dbReference type="AlphaFoldDB" id="A0A918RE35"/>
<proteinExistence type="predicted"/>
<evidence type="ECO:0000313" key="1">
    <source>
        <dbReference type="EMBL" id="GGZ93485.1"/>
    </source>
</evidence>
<reference evidence="1" key="2">
    <citation type="submission" date="2020-09" db="EMBL/GenBank/DDBJ databases">
        <authorList>
            <person name="Sun Q."/>
            <person name="Kim S."/>
        </authorList>
    </citation>
    <scope>NUCLEOTIDE SEQUENCE</scope>
    <source>
        <strain evidence="1">KCTC 32422</strain>
    </source>
</reference>
<comment type="caution">
    <text evidence="1">The sequence shown here is derived from an EMBL/GenBank/DDBJ whole genome shotgun (WGS) entry which is preliminary data.</text>
</comment>
<protein>
    <submittedName>
        <fullName evidence="1">Uncharacterized protein</fullName>
    </submittedName>
</protein>
<dbReference type="EMBL" id="BMZD01000002">
    <property type="protein sequence ID" value="GGZ93485.1"/>
    <property type="molecule type" value="Genomic_DNA"/>
</dbReference>
<reference evidence="1" key="1">
    <citation type="journal article" date="2014" name="Int. J. Syst. Evol. Microbiol.">
        <title>Complete genome sequence of Corynebacterium casei LMG S-19264T (=DSM 44701T), isolated from a smear-ripened cheese.</title>
        <authorList>
            <consortium name="US DOE Joint Genome Institute (JGI-PGF)"/>
            <person name="Walter F."/>
            <person name="Albersmeier A."/>
            <person name="Kalinowski J."/>
            <person name="Ruckert C."/>
        </authorList>
    </citation>
    <scope>NUCLEOTIDE SEQUENCE</scope>
    <source>
        <strain evidence="1">KCTC 32422</strain>
    </source>
</reference>
<name>A0A918RE35_9SPHN</name>
<organism evidence="1 2">
    <name type="scientific">Novosphingobium arvoryzae</name>
    <dbReference type="NCBI Taxonomy" id="1256514"/>
    <lineage>
        <taxon>Bacteria</taxon>
        <taxon>Pseudomonadati</taxon>
        <taxon>Pseudomonadota</taxon>
        <taxon>Alphaproteobacteria</taxon>
        <taxon>Sphingomonadales</taxon>
        <taxon>Sphingomonadaceae</taxon>
        <taxon>Novosphingobium</taxon>
    </lineage>
</organism>
<evidence type="ECO:0000313" key="2">
    <source>
        <dbReference type="Proteomes" id="UP000634139"/>
    </source>
</evidence>
<accession>A0A918RE35</accession>
<sequence length="130" mass="13916">MSSLSKFTFKTLAKAPPVDPIQRRRDKIIAAIEQQKLVLAAAIKGETFTVPAKAEGKPAKAVRAWWVGQDNGYYVQCRYGARPLLLNAANNAVFVNKLDEVSAVLTAFAAAAKAGELDAAMAAVAERKKG</sequence>
<gene>
    <name evidence="1" type="ORF">GCM10011617_11700</name>
</gene>
<keyword evidence="2" id="KW-1185">Reference proteome</keyword>
<dbReference type="Proteomes" id="UP000634139">
    <property type="component" value="Unassembled WGS sequence"/>
</dbReference>